<dbReference type="AlphaFoldDB" id="A0A1E3IKL3"/>
<evidence type="ECO:0000313" key="3">
    <source>
        <dbReference type="Proteomes" id="UP000094819"/>
    </source>
</evidence>
<feature type="compositionally biased region" description="Polar residues" evidence="1">
    <location>
        <begin position="377"/>
        <end position="390"/>
    </location>
</feature>
<evidence type="ECO:0000256" key="1">
    <source>
        <dbReference type="SAM" id="MobiDB-lite"/>
    </source>
</evidence>
<feature type="region of interest" description="Disordered" evidence="1">
    <location>
        <begin position="362"/>
        <end position="542"/>
    </location>
</feature>
<name>A0A1E3IKL3_9TREE</name>
<feature type="compositionally biased region" description="Low complexity" evidence="1">
    <location>
        <begin position="403"/>
        <end position="413"/>
    </location>
</feature>
<feature type="region of interest" description="Disordered" evidence="1">
    <location>
        <begin position="70"/>
        <end position="191"/>
    </location>
</feature>
<comment type="caution">
    <text evidence="2">The sequence shown here is derived from an EMBL/GenBank/DDBJ whole genome shotgun (WGS) entry which is preliminary data.</text>
</comment>
<organism evidence="2 3">
    <name type="scientific">Cryptococcus wingfieldii CBS 7118</name>
    <dbReference type="NCBI Taxonomy" id="1295528"/>
    <lineage>
        <taxon>Eukaryota</taxon>
        <taxon>Fungi</taxon>
        <taxon>Dikarya</taxon>
        <taxon>Basidiomycota</taxon>
        <taxon>Agaricomycotina</taxon>
        <taxon>Tremellomycetes</taxon>
        <taxon>Tremellales</taxon>
        <taxon>Cryptococcaceae</taxon>
        <taxon>Cryptococcus</taxon>
    </lineage>
</organism>
<protein>
    <submittedName>
        <fullName evidence="2">Uncharacterized protein</fullName>
    </submittedName>
</protein>
<feature type="compositionally biased region" description="Polar residues" evidence="1">
    <location>
        <begin position="72"/>
        <end position="85"/>
    </location>
</feature>
<dbReference type="GeneID" id="30195675"/>
<proteinExistence type="predicted"/>
<dbReference type="EMBL" id="AWGH01000023">
    <property type="protein sequence ID" value="ODN89144.1"/>
    <property type="molecule type" value="Genomic_DNA"/>
</dbReference>
<gene>
    <name evidence="2" type="ORF">L198_06463</name>
</gene>
<keyword evidence="3" id="KW-1185">Reference proteome</keyword>
<dbReference type="RefSeq" id="XP_019029429.1">
    <property type="nucleotide sequence ID" value="XM_019178522.1"/>
</dbReference>
<dbReference type="Proteomes" id="UP000094819">
    <property type="component" value="Unassembled WGS sequence"/>
</dbReference>
<reference evidence="2 3" key="1">
    <citation type="submission" date="2016-06" db="EMBL/GenBank/DDBJ databases">
        <title>Evolution of pathogenesis and genome organization in the Tremellales.</title>
        <authorList>
            <person name="Cuomo C."/>
            <person name="Litvintseva A."/>
            <person name="Heitman J."/>
            <person name="Chen Y."/>
            <person name="Sun S."/>
            <person name="Springer D."/>
            <person name="Dromer F."/>
            <person name="Young S."/>
            <person name="Zeng Q."/>
            <person name="Chapman S."/>
            <person name="Gujja S."/>
            <person name="Saif S."/>
            <person name="Birren B."/>
        </authorList>
    </citation>
    <scope>NUCLEOTIDE SEQUENCE [LARGE SCALE GENOMIC DNA]</scope>
    <source>
        <strain evidence="2 3">CBS 7118</strain>
    </source>
</reference>
<feature type="compositionally biased region" description="Polar residues" evidence="1">
    <location>
        <begin position="158"/>
        <end position="178"/>
    </location>
</feature>
<feature type="region of interest" description="Disordered" evidence="1">
    <location>
        <begin position="219"/>
        <end position="251"/>
    </location>
</feature>
<evidence type="ECO:0000313" key="2">
    <source>
        <dbReference type="EMBL" id="ODN89144.1"/>
    </source>
</evidence>
<accession>A0A1E3IKL3</accession>
<dbReference type="OrthoDB" id="2537650at2759"/>
<feature type="compositionally biased region" description="Basic and acidic residues" evidence="1">
    <location>
        <begin position="481"/>
        <end position="513"/>
    </location>
</feature>
<sequence length="542" mass="59243">MIVLSADERRFDPAQDGTPVVMRSVFRQLFFCVVHRMLGYYTSKRRKSSSLASPPSVILQSPAYADAIHDSPASTSFASPRLQQASPPSSSRDRSHSPNAPITPVGGHIGLRHTSPDGPGRLVAAKDFAKPPRSDPVAQDGPSAKELPSIHQDKDRSTLNSEPFTLLSEHTTSRSTLPTHAPPPRPSRPIDVKSIPPASVHDAYVSGFIKPSVALDMGVGGEQHRPSIHRSSSAPGEANHALLPSALPQSPEKKKASKAVIPQPVFEIFNAEISEDGDNLCRNMRGYLDKAFKGQEEVARMHLALEALGENDDQVGKENKEGGDEAKVEMSLEAREKGVDEIMQKLDALSDSLRTYHDLGTPRLSFQHPHPQGFRPRTNTVDIGTLSQHPTFDFPHDAPAEEQNSPQTTTSQRPSPPTFVRSHSDVELSPLSKNPARIKSPLRNAFIPSSAVVSDEEDEVSSEAPKLPRRGPSANLPPLRLSREPSLDDVGKGKGKEKPKTFWEREQEMDRQKANKQTWLEDVGGGMTDSPVEMGTRGQKPF</sequence>